<gene>
    <name evidence="2" type="ORF">PXEA_LOCUS27093</name>
</gene>
<sequence length="79" mass="9259">MTDRNLAPFYRNRSRLPRQQHQPIDSWSRGIGRRLLVEPTFESLYAILPLEMETARLQLGGARGVPEVRGEDMRQTERH</sequence>
<evidence type="ECO:0000313" key="3">
    <source>
        <dbReference type="Proteomes" id="UP000784294"/>
    </source>
</evidence>
<name>A0A3S5BPU1_9PLAT</name>
<keyword evidence="3" id="KW-1185">Reference proteome</keyword>
<proteinExistence type="predicted"/>
<dbReference type="EMBL" id="CAAALY010246158">
    <property type="protein sequence ID" value="VEL33653.1"/>
    <property type="molecule type" value="Genomic_DNA"/>
</dbReference>
<dbReference type="Proteomes" id="UP000784294">
    <property type="component" value="Unassembled WGS sequence"/>
</dbReference>
<protein>
    <submittedName>
        <fullName evidence="2">Uncharacterized protein</fullName>
    </submittedName>
</protein>
<accession>A0A3S5BPU1</accession>
<organism evidence="2 3">
    <name type="scientific">Protopolystoma xenopodis</name>
    <dbReference type="NCBI Taxonomy" id="117903"/>
    <lineage>
        <taxon>Eukaryota</taxon>
        <taxon>Metazoa</taxon>
        <taxon>Spiralia</taxon>
        <taxon>Lophotrochozoa</taxon>
        <taxon>Platyhelminthes</taxon>
        <taxon>Monogenea</taxon>
        <taxon>Polyopisthocotylea</taxon>
        <taxon>Polystomatidea</taxon>
        <taxon>Polystomatidae</taxon>
        <taxon>Protopolystoma</taxon>
    </lineage>
</organism>
<evidence type="ECO:0000313" key="2">
    <source>
        <dbReference type="EMBL" id="VEL33653.1"/>
    </source>
</evidence>
<reference evidence="2" key="1">
    <citation type="submission" date="2018-11" db="EMBL/GenBank/DDBJ databases">
        <authorList>
            <consortium name="Pathogen Informatics"/>
        </authorList>
    </citation>
    <scope>NUCLEOTIDE SEQUENCE</scope>
</reference>
<comment type="caution">
    <text evidence="2">The sequence shown here is derived from an EMBL/GenBank/DDBJ whole genome shotgun (WGS) entry which is preliminary data.</text>
</comment>
<evidence type="ECO:0000256" key="1">
    <source>
        <dbReference type="SAM" id="MobiDB-lite"/>
    </source>
</evidence>
<feature type="region of interest" description="Disordered" evidence="1">
    <location>
        <begin position="1"/>
        <end position="22"/>
    </location>
</feature>
<dbReference type="AlphaFoldDB" id="A0A3S5BPU1"/>